<dbReference type="InterPro" id="IPR029058">
    <property type="entry name" value="AB_hydrolase_fold"/>
</dbReference>
<dbReference type="Gene3D" id="3.40.50.1820">
    <property type="entry name" value="alpha/beta hydrolase"/>
    <property type="match status" value="1"/>
</dbReference>
<dbReference type="RefSeq" id="WP_184483979.1">
    <property type="nucleotide sequence ID" value="NZ_JAAEDJ010000023.1"/>
</dbReference>
<dbReference type="PANTHER" id="PTHR35560">
    <property type="entry name" value="BLL0132 PROTEIN"/>
    <property type="match status" value="1"/>
</dbReference>
<comment type="caution">
    <text evidence="2">The sequence shown here is derived from an EMBL/GenBank/DDBJ whole genome shotgun (WGS) entry which is preliminary data.</text>
</comment>
<evidence type="ECO:0000256" key="1">
    <source>
        <dbReference type="SAM" id="SignalP"/>
    </source>
</evidence>
<name>A0A840Y076_9PROT</name>
<evidence type="ECO:0000313" key="3">
    <source>
        <dbReference type="Proteomes" id="UP000562254"/>
    </source>
</evidence>
<proteinExistence type="predicted"/>
<dbReference type="EMBL" id="JACIJE010000004">
    <property type="protein sequence ID" value="MBB5689817.1"/>
    <property type="molecule type" value="Genomic_DNA"/>
</dbReference>
<feature type="chain" id="PRO_5033036998" evidence="1">
    <location>
        <begin position="23"/>
        <end position="291"/>
    </location>
</feature>
<protein>
    <submittedName>
        <fullName evidence="2">Poly(3-hydroxybutyrate) depolymerase</fullName>
    </submittedName>
</protein>
<organism evidence="2 3">
    <name type="scientific">Neoroseomonas alkaliterrae</name>
    <dbReference type="NCBI Taxonomy" id="1452450"/>
    <lineage>
        <taxon>Bacteria</taxon>
        <taxon>Pseudomonadati</taxon>
        <taxon>Pseudomonadota</taxon>
        <taxon>Alphaproteobacteria</taxon>
        <taxon>Acetobacterales</taxon>
        <taxon>Acetobacteraceae</taxon>
        <taxon>Neoroseomonas</taxon>
    </lineage>
</organism>
<dbReference type="PANTHER" id="PTHR35560:SF3">
    <property type="entry name" value="PEPTIDASE S9 PROLYL OLIGOPEPTIDASE CATALYTIC DOMAIN-CONTAINING PROTEIN"/>
    <property type="match status" value="1"/>
</dbReference>
<gene>
    <name evidence="2" type="ORF">FHS88_001942</name>
</gene>
<dbReference type="Proteomes" id="UP000562254">
    <property type="component" value="Unassembled WGS sequence"/>
</dbReference>
<keyword evidence="1" id="KW-0732">Signal</keyword>
<dbReference type="SUPFAM" id="SSF53474">
    <property type="entry name" value="alpha/beta-Hydrolases"/>
    <property type="match status" value="1"/>
</dbReference>
<sequence>MTILRRRTVLAAGLALPAAARAQPIRPGSGRIEIPEPAGAIAAPMPIWFHRPAGWTGSGKVGVVMHGLQRDADRYRDEWRPLAERHGFLLLVPEFSREKFPGTRWYNFGNLQDDSGAATPPAAWSYGAFDRVVAAAMDAAGATRPGFVLYGHSAGAQFVHRYMLLTGAPRAEAVVVANSGSYTLPRFDRPFVEGLGGTAADPAVLRAVFARPVVVQLGEADTDPNHPSLPRQPWAVAQGSHRFARGWHFFDASRRAAADMGAPFAWRVVTVPGVGHSNREMAEHAAAMLFG</sequence>
<evidence type="ECO:0000313" key="2">
    <source>
        <dbReference type="EMBL" id="MBB5689817.1"/>
    </source>
</evidence>
<dbReference type="AlphaFoldDB" id="A0A840Y076"/>
<reference evidence="2 3" key="1">
    <citation type="submission" date="2020-08" db="EMBL/GenBank/DDBJ databases">
        <title>Genomic Encyclopedia of Type Strains, Phase IV (KMG-IV): sequencing the most valuable type-strain genomes for metagenomic binning, comparative biology and taxonomic classification.</title>
        <authorList>
            <person name="Goeker M."/>
        </authorList>
    </citation>
    <scope>NUCLEOTIDE SEQUENCE [LARGE SCALE GENOMIC DNA]</scope>
    <source>
        <strain evidence="2 3">DSM 25895</strain>
    </source>
</reference>
<accession>A0A840Y076</accession>
<feature type="signal peptide" evidence="1">
    <location>
        <begin position="1"/>
        <end position="22"/>
    </location>
</feature>
<keyword evidence="3" id="KW-1185">Reference proteome</keyword>